<dbReference type="AlphaFoldDB" id="A0A8D5AGP1"/>
<evidence type="ECO:0000256" key="1">
    <source>
        <dbReference type="ARBA" id="ARBA00006484"/>
    </source>
</evidence>
<protein>
    <submittedName>
        <fullName evidence="3">Short-chain dehydrogenase</fullName>
    </submittedName>
</protein>
<dbReference type="InterPro" id="IPR002347">
    <property type="entry name" value="SDR_fam"/>
</dbReference>
<dbReference type="GO" id="GO:0016491">
    <property type="term" value="F:oxidoreductase activity"/>
    <property type="evidence" value="ECO:0007669"/>
    <property type="project" value="UniProtKB-KW"/>
</dbReference>
<dbReference type="RefSeq" id="WP_221048523.1">
    <property type="nucleotide sequence ID" value="NZ_AP019782.1"/>
</dbReference>
<keyword evidence="4" id="KW-1185">Reference proteome</keyword>
<gene>
    <name evidence="3" type="primary">dltE</name>
    <name evidence="3" type="ORF">MoryE10_11940</name>
</gene>
<evidence type="ECO:0000313" key="3">
    <source>
        <dbReference type="EMBL" id="BBL70588.1"/>
    </source>
</evidence>
<dbReference type="PANTHER" id="PTHR44196:SF2">
    <property type="entry name" value="SHORT-CHAIN DEHYDROGENASE-RELATED"/>
    <property type="match status" value="1"/>
</dbReference>
<dbReference type="Pfam" id="PF00106">
    <property type="entry name" value="adh_short"/>
    <property type="match status" value="1"/>
</dbReference>
<evidence type="ECO:0000313" key="4">
    <source>
        <dbReference type="Proteomes" id="UP000824988"/>
    </source>
</evidence>
<name>A0A8D5AGP1_9GAMM</name>
<dbReference type="PIRSF" id="PIRSF000126">
    <property type="entry name" value="11-beta-HSD1"/>
    <property type="match status" value="1"/>
</dbReference>
<evidence type="ECO:0000256" key="2">
    <source>
        <dbReference type="ARBA" id="ARBA00023002"/>
    </source>
</evidence>
<dbReference type="Proteomes" id="UP000824988">
    <property type="component" value="Chromosome"/>
</dbReference>
<organism evidence="3 4">
    <name type="scientific">Methylogaea oryzae</name>
    <dbReference type="NCBI Taxonomy" id="1295382"/>
    <lineage>
        <taxon>Bacteria</taxon>
        <taxon>Pseudomonadati</taxon>
        <taxon>Pseudomonadota</taxon>
        <taxon>Gammaproteobacteria</taxon>
        <taxon>Methylococcales</taxon>
        <taxon>Methylococcaceae</taxon>
        <taxon>Methylogaea</taxon>
    </lineage>
</organism>
<accession>A0A8D5AGP1</accession>
<sequence>MTDPTRNLQETALVTGATSGIGAELARLFAADGVNLVLVARDAERLAVYAEEIKARYAVEATALAQDLSQPGAAQQVHRALQRAGIRVDYLVNNAGVGSHGDFAAVPLERQLSMMRLNMEALVGLSHCLLPDMLARKSGKLLNVASLAAYQPGGPGAAVYYASKAFVLSFSGGLSAELRHSGVSVTALCPGPVATRFQDAGGFAQTPLFNGPLVSRAEQVAKAGYLAMRRGQSVCVPGLVNKLLALGGRLPTRSIALLVNRLLLGGRR</sequence>
<dbReference type="GO" id="GO:0016020">
    <property type="term" value="C:membrane"/>
    <property type="evidence" value="ECO:0007669"/>
    <property type="project" value="TreeGrafter"/>
</dbReference>
<comment type="similarity">
    <text evidence="1">Belongs to the short-chain dehydrogenases/reductases (SDR) family.</text>
</comment>
<reference evidence="3" key="1">
    <citation type="submission" date="2019-06" db="EMBL/GenBank/DDBJ databases">
        <title>Complete genome sequence of Methylogaea oryzae strain JCM16910.</title>
        <authorList>
            <person name="Asakawa S."/>
        </authorList>
    </citation>
    <scope>NUCLEOTIDE SEQUENCE</scope>
    <source>
        <strain evidence="3">E10</strain>
    </source>
</reference>
<proteinExistence type="inferred from homology"/>
<dbReference type="KEGG" id="moz:MoryE10_11940"/>
<dbReference type="EMBL" id="AP019782">
    <property type="protein sequence ID" value="BBL70588.1"/>
    <property type="molecule type" value="Genomic_DNA"/>
</dbReference>
<dbReference type="PANTHER" id="PTHR44196">
    <property type="entry name" value="DEHYDROGENASE/REDUCTASE SDR FAMILY MEMBER 7B"/>
    <property type="match status" value="1"/>
</dbReference>
<keyword evidence="2" id="KW-0560">Oxidoreductase</keyword>